<evidence type="ECO:0000313" key="3">
    <source>
        <dbReference type="Proteomes" id="UP000054988"/>
    </source>
</evidence>
<dbReference type="Proteomes" id="UP000054988">
    <property type="component" value="Unassembled WGS sequence"/>
</dbReference>
<sequence>MSTPAIHNHGPSKDEPASTTPSPSIDIRKPAGLSSLFVGTPATLRSPYQLLVPCILQPESRYETPEDESSYLFSSTPGRDIYEISLRITDQTPRFFAMKYVHVGAEEANAGDVQVDWGVWSSAIGKSLSRQFISDEMQWHELRMEGGTDLVIHGGIKSRDAVNIIYMGLFSDRSVPRPSCYSRTMALSSSGINRNHGLILLDILSKQTSSRTRTSSSNRDVCSVTFDLGDPAAIPQCYVHPS</sequence>
<dbReference type="EMBL" id="LATX01002472">
    <property type="protein sequence ID" value="KTB28483.1"/>
    <property type="molecule type" value="Genomic_DNA"/>
</dbReference>
<accession>A0A0W0EWM6</accession>
<organism evidence="2 3">
    <name type="scientific">Moniliophthora roreri</name>
    <name type="common">Frosty pod rot fungus</name>
    <name type="synonym">Monilia roreri</name>
    <dbReference type="NCBI Taxonomy" id="221103"/>
    <lineage>
        <taxon>Eukaryota</taxon>
        <taxon>Fungi</taxon>
        <taxon>Dikarya</taxon>
        <taxon>Basidiomycota</taxon>
        <taxon>Agaricomycotina</taxon>
        <taxon>Agaricomycetes</taxon>
        <taxon>Agaricomycetidae</taxon>
        <taxon>Agaricales</taxon>
        <taxon>Marasmiineae</taxon>
        <taxon>Marasmiaceae</taxon>
        <taxon>Moniliophthora</taxon>
    </lineage>
</organism>
<evidence type="ECO:0000256" key="1">
    <source>
        <dbReference type="SAM" id="MobiDB-lite"/>
    </source>
</evidence>
<protein>
    <submittedName>
        <fullName evidence="2">Uncharacterized protein</fullName>
    </submittedName>
</protein>
<reference evidence="2 3" key="1">
    <citation type="submission" date="2015-12" db="EMBL/GenBank/DDBJ databases">
        <title>Draft genome sequence of Moniliophthora roreri, the causal agent of frosty pod rot of cacao.</title>
        <authorList>
            <person name="Aime M.C."/>
            <person name="Diaz-Valderrama J.R."/>
            <person name="Kijpornyongpan T."/>
            <person name="Phillips-Mora W."/>
        </authorList>
    </citation>
    <scope>NUCLEOTIDE SEQUENCE [LARGE SCALE GENOMIC DNA]</scope>
    <source>
        <strain evidence="2 3">MCA 2952</strain>
    </source>
</reference>
<feature type="region of interest" description="Disordered" evidence="1">
    <location>
        <begin position="1"/>
        <end position="25"/>
    </location>
</feature>
<dbReference type="AlphaFoldDB" id="A0A0W0EWM6"/>
<comment type="caution">
    <text evidence="2">The sequence shown here is derived from an EMBL/GenBank/DDBJ whole genome shotgun (WGS) entry which is preliminary data.</text>
</comment>
<proteinExistence type="predicted"/>
<gene>
    <name evidence="2" type="ORF">WG66_18935</name>
</gene>
<evidence type="ECO:0000313" key="2">
    <source>
        <dbReference type="EMBL" id="KTB28483.1"/>
    </source>
</evidence>
<name>A0A0W0EWM6_MONRR</name>